<evidence type="ECO:0000256" key="1">
    <source>
        <dbReference type="ARBA" id="ARBA00006738"/>
    </source>
</evidence>
<dbReference type="RefSeq" id="WP_012597076.1">
    <property type="nucleotide sequence ID" value="NC_011726.1"/>
</dbReference>
<dbReference type="CDD" id="cd20736">
    <property type="entry name" value="PoNe_Nuclease"/>
    <property type="match status" value="1"/>
</dbReference>
<organism evidence="3 4">
    <name type="scientific">Rippkaea orientalis (strain PCC 8801 / RF-1)</name>
    <name type="common">Cyanothece sp. (strain PCC 8801)</name>
    <dbReference type="NCBI Taxonomy" id="41431"/>
    <lineage>
        <taxon>Bacteria</taxon>
        <taxon>Bacillati</taxon>
        <taxon>Cyanobacteriota</taxon>
        <taxon>Cyanophyceae</taxon>
        <taxon>Oscillatoriophycideae</taxon>
        <taxon>Chroococcales</taxon>
        <taxon>Aphanothecaceae</taxon>
        <taxon>Rippkaea</taxon>
        <taxon>Rippkaea orientalis</taxon>
    </lineage>
</organism>
<dbReference type="Gene3D" id="3.40.1350.10">
    <property type="match status" value="1"/>
</dbReference>
<dbReference type="HOGENOM" id="CLU_115353_3_0_3"/>
<dbReference type="KEGG" id="cyp:PCC8801_3870"/>
<dbReference type="eggNOG" id="COG0792">
    <property type="taxonomic scope" value="Bacteria"/>
</dbReference>
<reference evidence="4" key="1">
    <citation type="journal article" date="2011" name="MBio">
        <title>Novel metabolic attributes of the genus Cyanothece, comprising a group of unicellular nitrogen-fixing Cyanobacteria.</title>
        <authorList>
            <person name="Bandyopadhyay A."/>
            <person name="Elvitigala T."/>
            <person name="Welsh E."/>
            <person name="Stockel J."/>
            <person name="Liberton M."/>
            <person name="Min H."/>
            <person name="Sherman L.A."/>
            <person name="Pakrasi H.B."/>
        </authorList>
    </citation>
    <scope>NUCLEOTIDE SEQUENCE [LARGE SCALE GENOMIC DNA]</scope>
    <source>
        <strain evidence="4">PCC 8801</strain>
    </source>
</reference>
<dbReference type="InterPro" id="IPR011335">
    <property type="entry name" value="Restrct_endonuc-II-like"/>
</dbReference>
<comment type="similarity">
    <text evidence="1 2">Belongs to the UPF0102 family.</text>
</comment>
<proteinExistence type="inferred from homology"/>
<dbReference type="HAMAP" id="MF_00048">
    <property type="entry name" value="UPF0102"/>
    <property type="match status" value="1"/>
</dbReference>
<dbReference type="AlphaFoldDB" id="B7K4B3"/>
<dbReference type="Proteomes" id="UP000008204">
    <property type="component" value="Chromosome"/>
</dbReference>
<dbReference type="STRING" id="41431.PCC8801_3870"/>
<protein>
    <recommendedName>
        <fullName evidence="2">UPF0102 protein PCC8801_3870</fullName>
    </recommendedName>
</protein>
<dbReference type="GO" id="GO:0003676">
    <property type="term" value="F:nucleic acid binding"/>
    <property type="evidence" value="ECO:0007669"/>
    <property type="project" value="InterPro"/>
</dbReference>
<dbReference type="InterPro" id="IPR003509">
    <property type="entry name" value="UPF0102_YraN-like"/>
</dbReference>
<dbReference type="SUPFAM" id="SSF52980">
    <property type="entry name" value="Restriction endonuclease-like"/>
    <property type="match status" value="1"/>
</dbReference>
<dbReference type="PANTHER" id="PTHR34039">
    <property type="entry name" value="UPF0102 PROTEIN YRAN"/>
    <property type="match status" value="1"/>
</dbReference>
<evidence type="ECO:0000313" key="4">
    <source>
        <dbReference type="Proteomes" id="UP000008204"/>
    </source>
</evidence>
<dbReference type="EMBL" id="CP001287">
    <property type="protein sequence ID" value="ACK67819.1"/>
    <property type="molecule type" value="Genomic_DNA"/>
</dbReference>
<dbReference type="NCBIfam" id="TIGR00252">
    <property type="entry name" value="YraN family protein"/>
    <property type="match status" value="1"/>
</dbReference>
<sequence length="144" mass="16314">MTSIGQLGENLVARWLQSQGWTILQQRWRCPGGEIDLIAHSQGTNLITFVEVKTRSRGNWDADGLLAITPQKQVKLTQSAAYFLAEYPHLADFPCRFDVALVNYKKSPDRGLDDIHQAIALHQPIQWQGYQLVLSDYLEAAFMV</sequence>
<dbReference type="Pfam" id="PF02021">
    <property type="entry name" value="UPF0102"/>
    <property type="match status" value="1"/>
</dbReference>
<accession>B7K4B3</accession>
<name>B7K4B3_RIPO1</name>
<dbReference type="InterPro" id="IPR011856">
    <property type="entry name" value="tRNA_endonuc-like_dom_sf"/>
</dbReference>
<dbReference type="OrthoDB" id="9802516at2"/>
<keyword evidence="4" id="KW-1185">Reference proteome</keyword>
<evidence type="ECO:0000313" key="3">
    <source>
        <dbReference type="EMBL" id="ACK67819.1"/>
    </source>
</evidence>
<gene>
    <name evidence="3" type="ordered locus">PCC8801_3870</name>
</gene>
<dbReference type="PANTHER" id="PTHR34039:SF1">
    <property type="entry name" value="UPF0102 PROTEIN YRAN"/>
    <property type="match status" value="1"/>
</dbReference>
<evidence type="ECO:0000256" key="2">
    <source>
        <dbReference type="HAMAP-Rule" id="MF_00048"/>
    </source>
</evidence>